<dbReference type="Proteomes" id="UP001231189">
    <property type="component" value="Unassembled WGS sequence"/>
</dbReference>
<dbReference type="AlphaFoldDB" id="A0AAD8TQ74"/>
<dbReference type="GO" id="GO:0006511">
    <property type="term" value="P:ubiquitin-dependent protein catabolic process"/>
    <property type="evidence" value="ECO:0007669"/>
    <property type="project" value="InterPro"/>
</dbReference>
<comment type="caution">
    <text evidence="3">The sequence shown here is derived from an EMBL/GenBank/DDBJ whole genome shotgun (WGS) entry which is preliminary data.</text>
</comment>
<dbReference type="Pfam" id="PF00888">
    <property type="entry name" value="Cullin"/>
    <property type="match status" value="1"/>
</dbReference>
<dbReference type="InterPro" id="IPR001373">
    <property type="entry name" value="Cullin_N"/>
</dbReference>
<dbReference type="InterPro" id="IPR016159">
    <property type="entry name" value="Cullin_repeat-like_dom_sf"/>
</dbReference>
<sequence>MSAGHQFSAAAFRWQEADGNPDVVAGNCKAVTDAIGDIYAQDMTNVIFGDLYRRAYSLVLHKRGEELYSAVEAAMASEVQALVGSLAAAGPSGQSFLRELLATWRRHTAAVSATRNIVMYMDRTFVPATGRTPVRELGLGLWRDDIVRSESIRLRLVEAVRLEKGREKEDGAVDVPGAGDLVAGVTEMLTELGADVCHEFMDSLPTVSS</sequence>
<organism evidence="3 4">
    <name type="scientific">Lolium multiflorum</name>
    <name type="common">Italian ryegrass</name>
    <name type="synonym">Lolium perenne subsp. multiflorum</name>
    <dbReference type="NCBI Taxonomy" id="4521"/>
    <lineage>
        <taxon>Eukaryota</taxon>
        <taxon>Viridiplantae</taxon>
        <taxon>Streptophyta</taxon>
        <taxon>Embryophyta</taxon>
        <taxon>Tracheophyta</taxon>
        <taxon>Spermatophyta</taxon>
        <taxon>Magnoliopsida</taxon>
        <taxon>Liliopsida</taxon>
        <taxon>Poales</taxon>
        <taxon>Poaceae</taxon>
        <taxon>BOP clade</taxon>
        <taxon>Pooideae</taxon>
        <taxon>Poodae</taxon>
        <taxon>Poeae</taxon>
        <taxon>Poeae Chloroplast Group 2 (Poeae type)</taxon>
        <taxon>Loliodinae</taxon>
        <taxon>Loliinae</taxon>
        <taxon>Lolium</taxon>
    </lineage>
</organism>
<dbReference type="EMBL" id="JAUUTY010000002">
    <property type="protein sequence ID" value="KAK1685792.1"/>
    <property type="molecule type" value="Genomic_DNA"/>
</dbReference>
<dbReference type="GO" id="GO:0031625">
    <property type="term" value="F:ubiquitin protein ligase binding"/>
    <property type="evidence" value="ECO:0007669"/>
    <property type="project" value="InterPro"/>
</dbReference>
<name>A0AAD8TQ74_LOLMU</name>
<dbReference type="PANTHER" id="PTHR11932">
    <property type="entry name" value="CULLIN"/>
    <property type="match status" value="1"/>
</dbReference>
<accession>A0AAD8TQ74</accession>
<gene>
    <name evidence="3" type="ORF">QYE76_046640</name>
</gene>
<dbReference type="Gene3D" id="1.20.1310.10">
    <property type="entry name" value="Cullin Repeats"/>
    <property type="match status" value="1"/>
</dbReference>
<comment type="similarity">
    <text evidence="1">Belongs to the cullin family.</text>
</comment>
<dbReference type="SUPFAM" id="SSF74788">
    <property type="entry name" value="Cullin repeat-like"/>
    <property type="match status" value="1"/>
</dbReference>
<protein>
    <recommendedName>
        <fullName evidence="2">Cullin N-terminal domain-containing protein</fullName>
    </recommendedName>
</protein>
<keyword evidence="4" id="KW-1185">Reference proteome</keyword>
<feature type="domain" description="Cullin N-terminal" evidence="2">
    <location>
        <begin position="31"/>
        <end position="195"/>
    </location>
</feature>
<dbReference type="InterPro" id="IPR045093">
    <property type="entry name" value="Cullin"/>
</dbReference>
<evidence type="ECO:0000256" key="1">
    <source>
        <dbReference type="ARBA" id="ARBA00006019"/>
    </source>
</evidence>
<proteinExistence type="inferred from homology"/>
<evidence type="ECO:0000313" key="4">
    <source>
        <dbReference type="Proteomes" id="UP001231189"/>
    </source>
</evidence>
<evidence type="ECO:0000259" key="2">
    <source>
        <dbReference type="Pfam" id="PF00888"/>
    </source>
</evidence>
<evidence type="ECO:0000313" key="3">
    <source>
        <dbReference type="EMBL" id="KAK1685792.1"/>
    </source>
</evidence>
<reference evidence="3" key="1">
    <citation type="submission" date="2023-07" db="EMBL/GenBank/DDBJ databases">
        <title>A chromosome-level genome assembly of Lolium multiflorum.</title>
        <authorList>
            <person name="Chen Y."/>
            <person name="Copetti D."/>
            <person name="Kolliker R."/>
            <person name="Studer B."/>
        </authorList>
    </citation>
    <scope>NUCLEOTIDE SEQUENCE</scope>
    <source>
        <strain evidence="3">02402/16</strain>
        <tissue evidence="3">Leaf</tissue>
    </source>
</reference>